<keyword evidence="8" id="KW-0407">Ion channel</keyword>
<keyword evidence="2" id="KW-0813">Transport</keyword>
<dbReference type="GeneTree" id="ENSGT00950000183039"/>
<evidence type="ECO:0000256" key="9">
    <source>
        <dbReference type="SAM" id="MobiDB-lite"/>
    </source>
</evidence>
<feature type="transmembrane region" description="Helical" evidence="10">
    <location>
        <begin position="90"/>
        <end position="113"/>
    </location>
</feature>
<dbReference type="GO" id="GO:0015269">
    <property type="term" value="F:calcium-activated potassium channel activity"/>
    <property type="evidence" value="ECO:0007669"/>
    <property type="project" value="InterPro"/>
</dbReference>
<protein>
    <submittedName>
        <fullName evidence="11">Potassium calcium-activated channel subfamily M regulatory beta subunit 3</fullName>
    </submittedName>
</protein>
<sequence length="301" mass="33825">MATQSSILAWKIPWMEEPAYLDGLSSECKISLCCIKSAHTPQVNGRGDHPFTMGWPAFSTSGTRRNTDHNDGDPPDVHRKLPSSAGEDRAMLLGFAMMGFSVLMFFVLGVTILKPFLLSTQREESNCTIIHVHTMDDWTDCAFTCGMDCRGQGKYPCLQLFVKLTHSGQKVLLHYNEEAVQINSKCFYTPKCHQHRNDLLSGALDIKEFFDHKNGTPFSCFYSPDSQSEDVILIKKWPSTTVGSGYLASANCRWKIFGRKSRKFQKAELEFATHRQLFTQPLMILGIVSNLELTKYTGGCA</sequence>
<evidence type="ECO:0000256" key="1">
    <source>
        <dbReference type="ARBA" id="ARBA00004141"/>
    </source>
</evidence>
<evidence type="ECO:0000313" key="12">
    <source>
        <dbReference type="Proteomes" id="UP000009136"/>
    </source>
</evidence>
<name>A0AAA9T163_BOVIN</name>
<evidence type="ECO:0000256" key="2">
    <source>
        <dbReference type="ARBA" id="ARBA00022448"/>
    </source>
</evidence>
<keyword evidence="6 10" id="KW-0472">Membrane</keyword>
<keyword evidence="12" id="KW-1185">Reference proteome</keyword>
<dbReference type="InterPro" id="IPR003930">
    <property type="entry name" value="K_chnl_Ca-activ_BK_bsu"/>
</dbReference>
<reference evidence="11" key="3">
    <citation type="submission" date="2025-09" db="UniProtKB">
        <authorList>
            <consortium name="Ensembl"/>
        </authorList>
    </citation>
    <scope>IDENTIFICATION</scope>
    <source>
        <strain evidence="11">Hereford</strain>
    </source>
</reference>
<evidence type="ECO:0000256" key="3">
    <source>
        <dbReference type="ARBA" id="ARBA00022692"/>
    </source>
</evidence>
<dbReference type="Proteomes" id="UP000009136">
    <property type="component" value="Chromosome 1"/>
</dbReference>
<proteinExistence type="predicted"/>
<evidence type="ECO:0000256" key="8">
    <source>
        <dbReference type="ARBA" id="ARBA00023303"/>
    </source>
</evidence>
<organism evidence="11 12">
    <name type="scientific">Bos taurus</name>
    <name type="common">Bovine</name>
    <dbReference type="NCBI Taxonomy" id="9913"/>
    <lineage>
        <taxon>Eukaryota</taxon>
        <taxon>Metazoa</taxon>
        <taxon>Chordata</taxon>
        <taxon>Craniata</taxon>
        <taxon>Vertebrata</taxon>
        <taxon>Euteleostomi</taxon>
        <taxon>Mammalia</taxon>
        <taxon>Eutheria</taxon>
        <taxon>Laurasiatheria</taxon>
        <taxon>Artiodactyla</taxon>
        <taxon>Ruminantia</taxon>
        <taxon>Pecora</taxon>
        <taxon>Bovidae</taxon>
        <taxon>Bovinae</taxon>
        <taxon>Bos</taxon>
    </lineage>
</organism>
<evidence type="ECO:0000256" key="7">
    <source>
        <dbReference type="ARBA" id="ARBA00023180"/>
    </source>
</evidence>
<keyword evidence="5" id="KW-0406">Ion transport</keyword>
<evidence type="ECO:0000256" key="4">
    <source>
        <dbReference type="ARBA" id="ARBA00022989"/>
    </source>
</evidence>
<evidence type="ECO:0000256" key="10">
    <source>
        <dbReference type="SAM" id="Phobius"/>
    </source>
</evidence>
<evidence type="ECO:0000256" key="6">
    <source>
        <dbReference type="ARBA" id="ARBA00023136"/>
    </source>
</evidence>
<keyword evidence="4 10" id="KW-1133">Transmembrane helix</keyword>
<accession>A0AAA9T163</accession>
<dbReference type="GO" id="GO:0016020">
    <property type="term" value="C:membrane"/>
    <property type="evidence" value="ECO:0007669"/>
    <property type="project" value="UniProtKB-SubCell"/>
</dbReference>
<dbReference type="Pfam" id="PF03185">
    <property type="entry name" value="CaKB"/>
    <property type="match status" value="1"/>
</dbReference>
<evidence type="ECO:0000256" key="5">
    <source>
        <dbReference type="ARBA" id="ARBA00023065"/>
    </source>
</evidence>
<dbReference type="Ensembl" id="ENSBTAT00000087845.1">
    <property type="protein sequence ID" value="ENSBTAP00000092539.1"/>
    <property type="gene ID" value="ENSBTAG00000009235.8"/>
</dbReference>
<gene>
    <name evidence="11" type="primary">KCNMB3</name>
</gene>
<keyword evidence="3 10" id="KW-0812">Transmembrane</keyword>
<evidence type="ECO:0000313" key="11">
    <source>
        <dbReference type="Ensembl" id="ENSBTAP00000092539.1"/>
    </source>
</evidence>
<comment type="subcellular location">
    <subcellularLocation>
        <location evidence="1">Membrane</location>
        <topology evidence="1">Multi-pass membrane protein</topology>
    </subcellularLocation>
</comment>
<dbReference type="AlphaFoldDB" id="A0AAA9T163"/>
<keyword evidence="7" id="KW-0325">Glycoprotein</keyword>
<reference evidence="11" key="1">
    <citation type="submission" date="2018-03" db="EMBL/GenBank/DDBJ databases">
        <title>ARS-UCD1.2.</title>
        <authorList>
            <person name="Rosen B.D."/>
            <person name="Bickhart D.M."/>
            <person name="Koren S."/>
            <person name="Schnabel R.D."/>
            <person name="Hall R."/>
            <person name="Zimin A."/>
            <person name="Dreischer C."/>
            <person name="Schultheiss S."/>
            <person name="Schroeder S.G."/>
            <person name="Elsik C.G."/>
            <person name="Couldrey C."/>
            <person name="Liu G.E."/>
            <person name="Van Tassell C.P."/>
            <person name="Phillippy A.M."/>
            <person name="Smith T.P.L."/>
            <person name="Medrano J.F."/>
        </authorList>
    </citation>
    <scope>NUCLEOTIDE SEQUENCE [LARGE SCALE GENOMIC DNA]</scope>
    <source>
        <strain evidence="11">Hereford</strain>
    </source>
</reference>
<dbReference type="PANTHER" id="PTHR10258:SF4">
    <property type="entry name" value="CALCIUM-ACTIVATED POTASSIUM CHANNEL SUBUNIT BETA-3"/>
    <property type="match status" value="1"/>
</dbReference>
<reference evidence="11" key="2">
    <citation type="submission" date="2025-08" db="UniProtKB">
        <authorList>
            <consortium name="Ensembl"/>
        </authorList>
    </citation>
    <scope>IDENTIFICATION</scope>
    <source>
        <strain evidence="11">Hereford</strain>
    </source>
</reference>
<feature type="region of interest" description="Disordered" evidence="9">
    <location>
        <begin position="60"/>
        <end position="83"/>
    </location>
</feature>
<feature type="compositionally biased region" description="Basic and acidic residues" evidence="9">
    <location>
        <begin position="65"/>
        <end position="79"/>
    </location>
</feature>
<dbReference type="PANTHER" id="PTHR10258">
    <property type="entry name" value="CALCIUM-ACTIVATED POTASSIUM CHANNEL SUBUNIT BETA"/>
    <property type="match status" value="1"/>
</dbReference>